<dbReference type="Proteomes" id="UP000887159">
    <property type="component" value="Unassembled WGS sequence"/>
</dbReference>
<sequence>MKNFSSISCRKVYANNKQFSFAKELDAAIVKELHKTLGNELDQLTLTSNLLICRSVVPSPTLEGLLIYPFGLEARDFHEI</sequence>
<reference evidence="1" key="1">
    <citation type="submission" date="2020-08" db="EMBL/GenBank/DDBJ databases">
        <title>Multicomponent nature underlies the extraordinary mechanical properties of spider dragline silk.</title>
        <authorList>
            <person name="Kono N."/>
            <person name="Nakamura H."/>
            <person name="Mori M."/>
            <person name="Yoshida Y."/>
            <person name="Ohtoshi R."/>
            <person name="Malay A.D."/>
            <person name="Moran D.A.P."/>
            <person name="Tomita M."/>
            <person name="Numata K."/>
            <person name="Arakawa K."/>
        </authorList>
    </citation>
    <scope>NUCLEOTIDE SEQUENCE</scope>
</reference>
<name>A0A8X7BI86_TRICX</name>
<gene>
    <name evidence="1" type="ORF">TNCV_752951</name>
</gene>
<evidence type="ECO:0000313" key="1">
    <source>
        <dbReference type="EMBL" id="GFY31337.1"/>
    </source>
</evidence>
<organism evidence="1 2">
    <name type="scientific">Trichonephila clavipes</name>
    <name type="common">Golden silk orbweaver</name>
    <name type="synonym">Nephila clavipes</name>
    <dbReference type="NCBI Taxonomy" id="2585209"/>
    <lineage>
        <taxon>Eukaryota</taxon>
        <taxon>Metazoa</taxon>
        <taxon>Ecdysozoa</taxon>
        <taxon>Arthropoda</taxon>
        <taxon>Chelicerata</taxon>
        <taxon>Arachnida</taxon>
        <taxon>Araneae</taxon>
        <taxon>Araneomorphae</taxon>
        <taxon>Entelegynae</taxon>
        <taxon>Araneoidea</taxon>
        <taxon>Nephilidae</taxon>
        <taxon>Trichonephila</taxon>
    </lineage>
</organism>
<proteinExistence type="predicted"/>
<dbReference type="AlphaFoldDB" id="A0A8X7BI86"/>
<dbReference type="EMBL" id="BMAU01021397">
    <property type="protein sequence ID" value="GFY31337.1"/>
    <property type="molecule type" value="Genomic_DNA"/>
</dbReference>
<evidence type="ECO:0000313" key="2">
    <source>
        <dbReference type="Proteomes" id="UP000887159"/>
    </source>
</evidence>
<accession>A0A8X7BI86</accession>
<protein>
    <submittedName>
        <fullName evidence="1">Uncharacterized protein</fullName>
    </submittedName>
</protein>
<comment type="caution">
    <text evidence="1">The sequence shown here is derived from an EMBL/GenBank/DDBJ whole genome shotgun (WGS) entry which is preliminary data.</text>
</comment>
<keyword evidence="2" id="KW-1185">Reference proteome</keyword>